<keyword evidence="3 5" id="KW-0238">DNA-binding</keyword>
<dbReference type="SUPFAM" id="SSF46689">
    <property type="entry name" value="Homeodomain-like"/>
    <property type="match status" value="1"/>
</dbReference>
<sequence length="219" mass="23805">MADRWASTNLPSRSEQREVKRAALISQAAKAFKARGFQATTMDDIASSLGVTKGALYRYVSNKQDILFECFMSSNRIGNAAIARANAFAGSGLEKLQTFILDFIENYLAHNTAGGAMVDIDALFPEQREQVIAERDRIDAALRKLIAGGIADGSIAPGNAKLAELTVMGSINWIPSWYRPDGSWTPQLIAQTMSSIFSDGLRARPASNPAPRKKPARGR</sequence>
<dbReference type="Gene3D" id="1.10.10.60">
    <property type="entry name" value="Homeodomain-like"/>
    <property type="match status" value="1"/>
</dbReference>
<evidence type="ECO:0000313" key="8">
    <source>
        <dbReference type="EMBL" id="GAA4338359.1"/>
    </source>
</evidence>
<dbReference type="SUPFAM" id="SSF48498">
    <property type="entry name" value="Tetracyclin repressor-like, C-terminal domain"/>
    <property type="match status" value="1"/>
</dbReference>
<dbReference type="InterPro" id="IPR009057">
    <property type="entry name" value="Homeodomain-like_sf"/>
</dbReference>
<evidence type="ECO:0000256" key="1">
    <source>
        <dbReference type="ARBA" id="ARBA00022491"/>
    </source>
</evidence>
<feature type="region of interest" description="Disordered" evidence="6">
    <location>
        <begin position="200"/>
        <end position="219"/>
    </location>
</feature>
<evidence type="ECO:0000256" key="2">
    <source>
        <dbReference type="ARBA" id="ARBA00023015"/>
    </source>
</evidence>
<feature type="DNA-binding region" description="H-T-H motif" evidence="5">
    <location>
        <begin position="41"/>
        <end position="60"/>
    </location>
</feature>
<dbReference type="Pfam" id="PF00440">
    <property type="entry name" value="TetR_N"/>
    <property type="match status" value="1"/>
</dbReference>
<dbReference type="EMBL" id="BAABGJ010000013">
    <property type="protein sequence ID" value="GAA4338359.1"/>
    <property type="molecule type" value="Genomic_DNA"/>
</dbReference>
<evidence type="ECO:0000256" key="3">
    <source>
        <dbReference type="ARBA" id="ARBA00023125"/>
    </source>
</evidence>
<protein>
    <submittedName>
        <fullName evidence="8">TetR/AcrR family transcriptional regulator</fullName>
    </submittedName>
</protein>
<keyword evidence="1" id="KW-0678">Repressor</keyword>
<name>A0ABP8HF00_9BURK</name>
<dbReference type="Pfam" id="PF17932">
    <property type="entry name" value="TetR_C_24"/>
    <property type="match status" value="1"/>
</dbReference>
<evidence type="ECO:0000313" key="9">
    <source>
        <dbReference type="Proteomes" id="UP001500975"/>
    </source>
</evidence>
<feature type="domain" description="HTH tetR-type" evidence="7">
    <location>
        <begin position="18"/>
        <end position="78"/>
    </location>
</feature>
<dbReference type="RefSeq" id="WP_345537194.1">
    <property type="nucleotide sequence ID" value="NZ_BAABGJ010000013.1"/>
</dbReference>
<organism evidence="8 9">
    <name type="scientific">Variovorax defluvii</name>
    <dbReference type="NCBI Taxonomy" id="913761"/>
    <lineage>
        <taxon>Bacteria</taxon>
        <taxon>Pseudomonadati</taxon>
        <taxon>Pseudomonadota</taxon>
        <taxon>Betaproteobacteria</taxon>
        <taxon>Burkholderiales</taxon>
        <taxon>Comamonadaceae</taxon>
        <taxon>Variovorax</taxon>
    </lineage>
</organism>
<gene>
    <name evidence="8" type="ORF">GCM10023165_16970</name>
</gene>
<dbReference type="Proteomes" id="UP001500975">
    <property type="component" value="Unassembled WGS sequence"/>
</dbReference>
<reference evidence="9" key="1">
    <citation type="journal article" date="2019" name="Int. J. Syst. Evol. Microbiol.">
        <title>The Global Catalogue of Microorganisms (GCM) 10K type strain sequencing project: providing services to taxonomists for standard genome sequencing and annotation.</title>
        <authorList>
            <consortium name="The Broad Institute Genomics Platform"/>
            <consortium name="The Broad Institute Genome Sequencing Center for Infectious Disease"/>
            <person name="Wu L."/>
            <person name="Ma J."/>
        </authorList>
    </citation>
    <scope>NUCLEOTIDE SEQUENCE [LARGE SCALE GENOMIC DNA]</scope>
    <source>
        <strain evidence="9">JCM 17804</strain>
    </source>
</reference>
<dbReference type="InterPro" id="IPR050109">
    <property type="entry name" value="HTH-type_TetR-like_transc_reg"/>
</dbReference>
<dbReference type="InterPro" id="IPR041490">
    <property type="entry name" value="KstR2_TetR_C"/>
</dbReference>
<dbReference type="InterPro" id="IPR036271">
    <property type="entry name" value="Tet_transcr_reg_TetR-rel_C_sf"/>
</dbReference>
<evidence type="ECO:0000259" key="7">
    <source>
        <dbReference type="PROSITE" id="PS50977"/>
    </source>
</evidence>
<dbReference type="PROSITE" id="PS50977">
    <property type="entry name" value="HTH_TETR_2"/>
    <property type="match status" value="1"/>
</dbReference>
<dbReference type="InterPro" id="IPR001647">
    <property type="entry name" value="HTH_TetR"/>
</dbReference>
<dbReference type="PRINTS" id="PR00455">
    <property type="entry name" value="HTHTETR"/>
</dbReference>
<proteinExistence type="predicted"/>
<keyword evidence="2" id="KW-0805">Transcription regulation</keyword>
<evidence type="ECO:0000256" key="6">
    <source>
        <dbReference type="SAM" id="MobiDB-lite"/>
    </source>
</evidence>
<dbReference type="PROSITE" id="PS01081">
    <property type="entry name" value="HTH_TETR_1"/>
    <property type="match status" value="1"/>
</dbReference>
<keyword evidence="9" id="KW-1185">Reference proteome</keyword>
<dbReference type="Gene3D" id="1.10.357.10">
    <property type="entry name" value="Tetracycline Repressor, domain 2"/>
    <property type="match status" value="1"/>
</dbReference>
<dbReference type="InterPro" id="IPR023772">
    <property type="entry name" value="DNA-bd_HTH_TetR-type_CS"/>
</dbReference>
<dbReference type="PANTHER" id="PTHR30055:SF175">
    <property type="entry name" value="HTH-TYPE TRANSCRIPTIONAL REPRESSOR KSTR2"/>
    <property type="match status" value="1"/>
</dbReference>
<evidence type="ECO:0000256" key="4">
    <source>
        <dbReference type="ARBA" id="ARBA00023163"/>
    </source>
</evidence>
<accession>A0ABP8HF00</accession>
<evidence type="ECO:0000256" key="5">
    <source>
        <dbReference type="PROSITE-ProRule" id="PRU00335"/>
    </source>
</evidence>
<comment type="caution">
    <text evidence="8">The sequence shown here is derived from an EMBL/GenBank/DDBJ whole genome shotgun (WGS) entry which is preliminary data.</text>
</comment>
<dbReference type="PANTHER" id="PTHR30055">
    <property type="entry name" value="HTH-TYPE TRANSCRIPTIONAL REGULATOR RUTR"/>
    <property type="match status" value="1"/>
</dbReference>
<keyword evidence="4" id="KW-0804">Transcription</keyword>